<keyword evidence="8" id="KW-1185">Reference proteome</keyword>
<dbReference type="InterPro" id="IPR013325">
    <property type="entry name" value="RNA_pol_sigma_r2"/>
</dbReference>
<dbReference type="PANTHER" id="PTHR43133:SF46">
    <property type="entry name" value="RNA POLYMERASE SIGMA-70 FACTOR ECF SUBFAMILY"/>
    <property type="match status" value="1"/>
</dbReference>
<dbReference type="InterPro" id="IPR039425">
    <property type="entry name" value="RNA_pol_sigma-70-like"/>
</dbReference>
<proteinExistence type="inferred from homology"/>
<evidence type="ECO:0000256" key="3">
    <source>
        <dbReference type="ARBA" id="ARBA00023082"/>
    </source>
</evidence>
<dbReference type="RefSeq" id="WP_408083016.1">
    <property type="nucleotide sequence ID" value="NZ_JBELPZ010000001.1"/>
</dbReference>
<evidence type="ECO:0000313" key="7">
    <source>
        <dbReference type="EMBL" id="MFL9842794.1"/>
    </source>
</evidence>
<dbReference type="PANTHER" id="PTHR43133">
    <property type="entry name" value="RNA POLYMERASE ECF-TYPE SIGMA FACTO"/>
    <property type="match status" value="1"/>
</dbReference>
<evidence type="ECO:0000259" key="6">
    <source>
        <dbReference type="Pfam" id="PF08281"/>
    </source>
</evidence>
<evidence type="ECO:0000256" key="2">
    <source>
        <dbReference type="ARBA" id="ARBA00023015"/>
    </source>
</evidence>
<evidence type="ECO:0000256" key="1">
    <source>
        <dbReference type="ARBA" id="ARBA00010641"/>
    </source>
</evidence>
<keyword evidence="2" id="KW-0805">Transcription regulation</keyword>
<dbReference type="Pfam" id="PF04542">
    <property type="entry name" value="Sigma70_r2"/>
    <property type="match status" value="1"/>
</dbReference>
<dbReference type="InterPro" id="IPR036388">
    <property type="entry name" value="WH-like_DNA-bd_sf"/>
</dbReference>
<dbReference type="NCBIfam" id="TIGR02937">
    <property type="entry name" value="sigma70-ECF"/>
    <property type="match status" value="1"/>
</dbReference>
<protein>
    <submittedName>
        <fullName evidence="7">Sigma-70 family RNA polymerase sigma factor</fullName>
    </submittedName>
</protein>
<comment type="similarity">
    <text evidence="1">Belongs to the sigma-70 factor family. ECF subfamily.</text>
</comment>
<accession>A0ABW8YRX5</accession>
<gene>
    <name evidence="7" type="ORF">ABS766_00030</name>
</gene>
<dbReference type="InterPro" id="IPR014284">
    <property type="entry name" value="RNA_pol_sigma-70_dom"/>
</dbReference>
<evidence type="ECO:0000256" key="4">
    <source>
        <dbReference type="ARBA" id="ARBA00023163"/>
    </source>
</evidence>
<reference evidence="7 8" key="1">
    <citation type="submission" date="2024-06" db="EMBL/GenBank/DDBJ databases">
        <authorList>
            <person name="Kaempfer P."/>
            <person name="Viver T."/>
        </authorList>
    </citation>
    <scope>NUCLEOTIDE SEQUENCE [LARGE SCALE GENOMIC DNA]</scope>
    <source>
        <strain evidence="7 8">ST-119</strain>
    </source>
</reference>
<dbReference type="InterPro" id="IPR013249">
    <property type="entry name" value="RNA_pol_sigma70_r4_t2"/>
</dbReference>
<dbReference type="InterPro" id="IPR007627">
    <property type="entry name" value="RNA_pol_sigma70_r2"/>
</dbReference>
<dbReference type="InterPro" id="IPR013324">
    <property type="entry name" value="RNA_pol_sigma_r3/r4-like"/>
</dbReference>
<name>A0ABW8YRX5_9FLAO</name>
<dbReference type="Gene3D" id="1.10.10.10">
    <property type="entry name" value="Winged helix-like DNA-binding domain superfamily/Winged helix DNA-binding domain"/>
    <property type="match status" value="1"/>
</dbReference>
<dbReference type="Gene3D" id="1.10.1740.10">
    <property type="match status" value="1"/>
</dbReference>
<feature type="domain" description="RNA polymerase sigma factor 70 region 4 type 2" evidence="6">
    <location>
        <begin position="103"/>
        <end position="154"/>
    </location>
</feature>
<comment type="caution">
    <text evidence="7">The sequence shown here is derived from an EMBL/GenBank/DDBJ whole genome shotgun (WGS) entry which is preliminary data.</text>
</comment>
<keyword evidence="4" id="KW-0804">Transcription</keyword>
<dbReference type="SUPFAM" id="SSF88659">
    <property type="entry name" value="Sigma3 and sigma4 domains of RNA polymerase sigma factors"/>
    <property type="match status" value="1"/>
</dbReference>
<sequence>MKERKDFENVYNTYWEKLTAFSFKLTRDEELAQNIVQDVFIDLWERRREVKILSAEHYLYRAVKNQIFKHYRNNSFNTVVLEDCFDTYIIENLQDEENPLYGKLHTLLNNLPEKRKEILLMHKLQEMNTEQIAKELEISKQTVKNQLSMALKQLRFELKDLHWILFLLITFL</sequence>
<organism evidence="7 8">
    <name type="scientific">Flavobacterium rhizosphaerae</name>
    <dbReference type="NCBI Taxonomy" id="3163298"/>
    <lineage>
        <taxon>Bacteria</taxon>
        <taxon>Pseudomonadati</taxon>
        <taxon>Bacteroidota</taxon>
        <taxon>Flavobacteriia</taxon>
        <taxon>Flavobacteriales</taxon>
        <taxon>Flavobacteriaceae</taxon>
        <taxon>Flavobacterium</taxon>
    </lineage>
</organism>
<dbReference type="CDD" id="cd06171">
    <property type="entry name" value="Sigma70_r4"/>
    <property type="match status" value="1"/>
</dbReference>
<keyword evidence="3" id="KW-0731">Sigma factor</keyword>
<dbReference type="Proteomes" id="UP001629156">
    <property type="component" value="Unassembled WGS sequence"/>
</dbReference>
<dbReference type="EMBL" id="JBELPZ010000001">
    <property type="protein sequence ID" value="MFL9842794.1"/>
    <property type="molecule type" value="Genomic_DNA"/>
</dbReference>
<evidence type="ECO:0000259" key="5">
    <source>
        <dbReference type="Pfam" id="PF04542"/>
    </source>
</evidence>
<evidence type="ECO:0000313" key="8">
    <source>
        <dbReference type="Proteomes" id="UP001629156"/>
    </source>
</evidence>
<dbReference type="SUPFAM" id="SSF88946">
    <property type="entry name" value="Sigma2 domain of RNA polymerase sigma factors"/>
    <property type="match status" value="1"/>
</dbReference>
<dbReference type="Pfam" id="PF08281">
    <property type="entry name" value="Sigma70_r4_2"/>
    <property type="match status" value="1"/>
</dbReference>
<feature type="domain" description="RNA polymerase sigma-70 region 2" evidence="5">
    <location>
        <begin position="11"/>
        <end position="75"/>
    </location>
</feature>